<evidence type="ECO:0000313" key="4">
    <source>
        <dbReference type="Proteomes" id="UP001551482"/>
    </source>
</evidence>
<dbReference type="RefSeq" id="WP_358361705.1">
    <property type="nucleotide sequence ID" value="NZ_JBEZFP010000121.1"/>
</dbReference>
<dbReference type="InterPro" id="IPR019752">
    <property type="entry name" value="Pyrv/ketoisovalerate_OxRed_cat"/>
</dbReference>
<evidence type="ECO:0000259" key="2">
    <source>
        <dbReference type="Pfam" id="PF01558"/>
    </source>
</evidence>
<dbReference type="Proteomes" id="UP001551482">
    <property type="component" value="Unassembled WGS sequence"/>
</dbReference>
<dbReference type="InterPro" id="IPR052554">
    <property type="entry name" value="2-oxoglutarate_synth_KorC"/>
</dbReference>
<feature type="domain" description="Pyruvate/ketoisovalerate oxidoreductase catalytic" evidence="2">
    <location>
        <begin position="11"/>
        <end position="174"/>
    </location>
</feature>
<dbReference type="PANTHER" id="PTHR42730:SF1">
    <property type="entry name" value="2-OXOGLUTARATE SYNTHASE SUBUNIT KORC"/>
    <property type="match status" value="1"/>
</dbReference>
<comment type="caution">
    <text evidence="3">The sequence shown here is derived from an EMBL/GenBank/DDBJ whole genome shotgun (WGS) entry which is preliminary data.</text>
</comment>
<reference evidence="3 4" key="1">
    <citation type="submission" date="2024-06" db="EMBL/GenBank/DDBJ databases">
        <title>The Natural Products Discovery Center: Release of the First 8490 Sequenced Strains for Exploring Actinobacteria Biosynthetic Diversity.</title>
        <authorList>
            <person name="Kalkreuter E."/>
            <person name="Kautsar S.A."/>
            <person name="Yang D."/>
            <person name="Bader C.D."/>
            <person name="Teijaro C.N."/>
            <person name="Fluegel L."/>
            <person name="Davis C.M."/>
            <person name="Simpson J.R."/>
            <person name="Lauterbach L."/>
            <person name="Steele A.D."/>
            <person name="Gui C."/>
            <person name="Meng S."/>
            <person name="Li G."/>
            <person name="Viehrig K."/>
            <person name="Ye F."/>
            <person name="Su P."/>
            <person name="Kiefer A.F."/>
            <person name="Nichols A."/>
            <person name="Cepeda A.J."/>
            <person name="Yan W."/>
            <person name="Fan B."/>
            <person name="Jiang Y."/>
            <person name="Adhikari A."/>
            <person name="Zheng C.-J."/>
            <person name="Schuster L."/>
            <person name="Cowan T.M."/>
            <person name="Smanski M.J."/>
            <person name="Chevrette M.G."/>
            <person name="De Carvalho L.P.S."/>
            <person name="Shen B."/>
        </authorList>
    </citation>
    <scope>NUCLEOTIDE SEQUENCE [LARGE SCALE GENOMIC DNA]</scope>
    <source>
        <strain evidence="3 4">NPDC048946</strain>
    </source>
</reference>
<sequence length="194" mass="19930">MQREILWTGIGGQGIQLATELLADAAVAEGRHAMFFGSYGGMMRGGNSDTTLVLGDEPVRSPPTIGSTWSALVLHPAHAAPTLAKLRPDGVLVLNTTLCGDTGHPGSVVGVPATELATAAGSANAVTMVALGAYASATRIAEVDTLIARLPHVLPAYRHRHLATNEAALRAGYAAAGPLLDAWSKPPVPQEVAT</sequence>
<protein>
    <submittedName>
        <fullName evidence="3">2-oxoacid:acceptor oxidoreductase family protein</fullName>
    </submittedName>
</protein>
<evidence type="ECO:0000256" key="1">
    <source>
        <dbReference type="ARBA" id="ARBA00023002"/>
    </source>
</evidence>
<gene>
    <name evidence="3" type="ORF">AB0C36_33475</name>
</gene>
<dbReference type="SUPFAM" id="SSF53323">
    <property type="entry name" value="Pyruvate-ferredoxin oxidoreductase, PFOR, domain III"/>
    <property type="match status" value="1"/>
</dbReference>
<keyword evidence="1" id="KW-0560">Oxidoreductase</keyword>
<dbReference type="InterPro" id="IPR002869">
    <property type="entry name" value="Pyrv_flavodox_OxRed_cen"/>
</dbReference>
<organism evidence="3 4">
    <name type="scientific">Streptodolium elevatio</name>
    <dbReference type="NCBI Taxonomy" id="3157996"/>
    <lineage>
        <taxon>Bacteria</taxon>
        <taxon>Bacillati</taxon>
        <taxon>Actinomycetota</taxon>
        <taxon>Actinomycetes</taxon>
        <taxon>Kitasatosporales</taxon>
        <taxon>Streptomycetaceae</taxon>
        <taxon>Streptodolium</taxon>
    </lineage>
</organism>
<keyword evidence="4" id="KW-1185">Reference proteome</keyword>
<dbReference type="PANTHER" id="PTHR42730">
    <property type="entry name" value="2-OXOGLUTARATE SYNTHASE SUBUNIT KORC"/>
    <property type="match status" value="1"/>
</dbReference>
<accession>A0ABV3DTC5</accession>
<evidence type="ECO:0000313" key="3">
    <source>
        <dbReference type="EMBL" id="MEU8138399.1"/>
    </source>
</evidence>
<dbReference type="Pfam" id="PF01558">
    <property type="entry name" value="POR"/>
    <property type="match status" value="1"/>
</dbReference>
<dbReference type="Gene3D" id="3.40.920.10">
    <property type="entry name" value="Pyruvate-ferredoxin oxidoreductase, PFOR, domain III"/>
    <property type="match status" value="1"/>
</dbReference>
<name>A0ABV3DTC5_9ACTN</name>
<dbReference type="EMBL" id="JBEZFP010000121">
    <property type="protein sequence ID" value="MEU8138399.1"/>
    <property type="molecule type" value="Genomic_DNA"/>
</dbReference>
<proteinExistence type="predicted"/>